<dbReference type="RefSeq" id="WP_053333913.1">
    <property type="nucleotide sequence ID" value="NZ_CP011454.1"/>
</dbReference>
<dbReference type="PANTHER" id="PTHR36965:SF1">
    <property type="entry name" value="FE(2+)-TRAFFICKING PROTEIN-RELATED"/>
    <property type="match status" value="1"/>
</dbReference>
<dbReference type="InterPro" id="IPR036766">
    <property type="entry name" value="Fe_traffick_prot_YggX_sf"/>
</dbReference>
<dbReference type="GO" id="GO:0034599">
    <property type="term" value="P:cellular response to oxidative stress"/>
    <property type="evidence" value="ECO:0007669"/>
    <property type="project" value="TreeGrafter"/>
</dbReference>
<keyword evidence="1" id="KW-0408">Iron</keyword>
<dbReference type="Proteomes" id="UP000076404">
    <property type="component" value="Chromosome"/>
</dbReference>
<dbReference type="EMBL" id="CP011454">
    <property type="protein sequence ID" value="AMW03842.1"/>
    <property type="molecule type" value="Genomic_DNA"/>
</dbReference>
<dbReference type="Gene3D" id="1.10.3880.10">
    <property type="entry name" value="Fe(II) trafficking protein YggX"/>
    <property type="match status" value="1"/>
</dbReference>
<accession>A0A143BH63</accession>
<name>A0A143BH63_9BACT</name>
<evidence type="ECO:0008006" key="4">
    <source>
        <dbReference type="Google" id="ProtNLM"/>
    </source>
</evidence>
<reference evidence="2 3" key="2">
    <citation type="journal article" date="2016" name="Environ. Microbiol. Rep.">
        <title>Metagenomic evidence for the presence of phototrophic Gemmatimonadetes bacteria in diverse environments.</title>
        <authorList>
            <person name="Zeng Y."/>
            <person name="Baumbach J."/>
            <person name="Barbosa E.G."/>
            <person name="Azevedo V."/>
            <person name="Zhang C."/>
            <person name="Koblizek M."/>
        </authorList>
    </citation>
    <scope>NUCLEOTIDE SEQUENCE [LARGE SCALE GENOMIC DNA]</scope>
    <source>
        <strain evidence="2 3">AP64</strain>
    </source>
</reference>
<dbReference type="KEGG" id="gph:GEMMAAP_01250"/>
<organism evidence="2 3">
    <name type="scientific">Gemmatimonas phototrophica</name>
    <dbReference type="NCBI Taxonomy" id="1379270"/>
    <lineage>
        <taxon>Bacteria</taxon>
        <taxon>Pseudomonadati</taxon>
        <taxon>Gemmatimonadota</taxon>
        <taxon>Gemmatimonadia</taxon>
        <taxon>Gemmatimonadales</taxon>
        <taxon>Gemmatimonadaceae</taxon>
        <taxon>Gemmatimonas</taxon>
    </lineage>
</organism>
<evidence type="ECO:0000256" key="1">
    <source>
        <dbReference type="ARBA" id="ARBA00023004"/>
    </source>
</evidence>
<dbReference type="Pfam" id="PF04362">
    <property type="entry name" value="Iron_traffic"/>
    <property type="match status" value="1"/>
</dbReference>
<dbReference type="OrthoDB" id="9804318at2"/>
<dbReference type="GO" id="GO:0005506">
    <property type="term" value="F:iron ion binding"/>
    <property type="evidence" value="ECO:0007669"/>
    <property type="project" value="InterPro"/>
</dbReference>
<proteinExistence type="predicted"/>
<dbReference type="NCBIfam" id="NF003817">
    <property type="entry name" value="PRK05408.1"/>
    <property type="match status" value="1"/>
</dbReference>
<gene>
    <name evidence="2" type="ORF">GEMMAAP_01250</name>
</gene>
<dbReference type="InterPro" id="IPR007457">
    <property type="entry name" value="Fe_traffick_prot_YggX"/>
</dbReference>
<dbReference type="SUPFAM" id="SSF111148">
    <property type="entry name" value="YggX-like"/>
    <property type="match status" value="1"/>
</dbReference>
<dbReference type="PANTHER" id="PTHR36965">
    <property type="entry name" value="FE(2+)-TRAFFICKING PROTEIN-RELATED"/>
    <property type="match status" value="1"/>
</dbReference>
<dbReference type="STRING" id="1379270.GEMMAAP_01250"/>
<reference evidence="2 3" key="1">
    <citation type="journal article" date="2014" name="Proc. Natl. Acad. Sci. U.S.A.">
        <title>Functional type 2 photosynthetic reaction centers found in the rare bacterial phylum Gemmatimonadetes.</title>
        <authorList>
            <person name="Zeng Y."/>
            <person name="Feng F."/>
            <person name="Medova H."/>
            <person name="Dean J."/>
            <person name="Koblizek M."/>
        </authorList>
    </citation>
    <scope>NUCLEOTIDE SEQUENCE [LARGE SCALE GENOMIC DNA]</scope>
    <source>
        <strain evidence="2 3">AP64</strain>
    </source>
</reference>
<sequence>MADVTCTRCSTTREGFERPPFPGAIGARVVTEICKDCWGQWLKQQTMLINHYGLNVMDPQARTFLTRNMDAFLFKGGQADDVDTSKQGTITY</sequence>
<keyword evidence="3" id="KW-1185">Reference proteome</keyword>
<evidence type="ECO:0000313" key="3">
    <source>
        <dbReference type="Proteomes" id="UP000076404"/>
    </source>
</evidence>
<evidence type="ECO:0000313" key="2">
    <source>
        <dbReference type="EMBL" id="AMW03842.1"/>
    </source>
</evidence>
<dbReference type="AlphaFoldDB" id="A0A143BH63"/>
<protein>
    <recommendedName>
        <fullName evidence="4">Oxidative damage protection protein</fullName>
    </recommendedName>
</protein>
<dbReference type="GO" id="GO:0005829">
    <property type="term" value="C:cytosol"/>
    <property type="evidence" value="ECO:0007669"/>
    <property type="project" value="TreeGrafter"/>
</dbReference>
<dbReference type="eggNOG" id="COG2924">
    <property type="taxonomic scope" value="Bacteria"/>
</dbReference>